<keyword evidence="15 18" id="KW-0472">Membrane</keyword>
<keyword evidence="14 21" id="KW-0496">Mitochondrion</keyword>
<feature type="domain" description="NADH dehydrogenase subunit 5 C-terminal" evidence="20">
    <location>
        <begin position="390"/>
        <end position="568"/>
    </location>
</feature>
<evidence type="ECO:0000256" key="10">
    <source>
        <dbReference type="ARBA" id="ARBA00022982"/>
    </source>
</evidence>
<accession>A0A343W8Y4</accession>
<keyword evidence="6" id="KW-0679">Respiratory chain</keyword>
<dbReference type="GO" id="GO:0005743">
    <property type="term" value="C:mitochondrial inner membrane"/>
    <property type="evidence" value="ECO:0007669"/>
    <property type="project" value="UniProtKB-SubCell"/>
</dbReference>
<evidence type="ECO:0000256" key="3">
    <source>
        <dbReference type="ARBA" id="ARBA00012944"/>
    </source>
</evidence>
<dbReference type="GO" id="GO:0008137">
    <property type="term" value="F:NADH dehydrogenase (ubiquinone) activity"/>
    <property type="evidence" value="ECO:0007669"/>
    <property type="project" value="UniProtKB-EC"/>
</dbReference>
<feature type="transmembrane region" description="Helical" evidence="18">
    <location>
        <begin position="269"/>
        <end position="289"/>
    </location>
</feature>
<dbReference type="AlphaFoldDB" id="A0A343W8Y4"/>
<dbReference type="GO" id="GO:0015990">
    <property type="term" value="P:electron transport coupled proton transport"/>
    <property type="evidence" value="ECO:0007669"/>
    <property type="project" value="TreeGrafter"/>
</dbReference>
<evidence type="ECO:0000256" key="16">
    <source>
        <dbReference type="ARBA" id="ARBA00031027"/>
    </source>
</evidence>
<dbReference type="GO" id="GO:0003954">
    <property type="term" value="F:NADH dehydrogenase activity"/>
    <property type="evidence" value="ECO:0007669"/>
    <property type="project" value="TreeGrafter"/>
</dbReference>
<keyword evidence="11 18" id="KW-1133">Transmembrane helix</keyword>
<comment type="catalytic activity">
    <reaction evidence="17">
        <text>a ubiquinone + NADH + 5 H(+)(in) = a ubiquinol + NAD(+) + 4 H(+)(out)</text>
        <dbReference type="Rhea" id="RHEA:29091"/>
        <dbReference type="Rhea" id="RHEA-COMP:9565"/>
        <dbReference type="Rhea" id="RHEA-COMP:9566"/>
        <dbReference type="ChEBI" id="CHEBI:15378"/>
        <dbReference type="ChEBI" id="CHEBI:16389"/>
        <dbReference type="ChEBI" id="CHEBI:17976"/>
        <dbReference type="ChEBI" id="CHEBI:57540"/>
        <dbReference type="ChEBI" id="CHEBI:57945"/>
        <dbReference type="EC" id="7.1.1.2"/>
    </reaction>
</comment>
<feature type="transmembrane region" description="Helical" evidence="18">
    <location>
        <begin position="301"/>
        <end position="318"/>
    </location>
</feature>
<dbReference type="EC" id="7.1.1.2" evidence="3"/>
<feature type="transmembrane region" description="Helical" evidence="18">
    <location>
        <begin position="110"/>
        <end position="129"/>
    </location>
</feature>
<dbReference type="GO" id="GO:0042773">
    <property type="term" value="P:ATP synthesis coupled electron transport"/>
    <property type="evidence" value="ECO:0007669"/>
    <property type="project" value="InterPro"/>
</dbReference>
<feature type="transmembrane region" description="Helical" evidence="18">
    <location>
        <begin position="150"/>
        <end position="172"/>
    </location>
</feature>
<evidence type="ECO:0000256" key="11">
    <source>
        <dbReference type="ARBA" id="ARBA00022989"/>
    </source>
</evidence>
<keyword evidence="9" id="KW-1278">Translocase</keyword>
<evidence type="ECO:0000256" key="2">
    <source>
        <dbReference type="ARBA" id="ARBA00004448"/>
    </source>
</evidence>
<feature type="transmembrane region" description="Helical" evidence="18">
    <location>
        <begin position="374"/>
        <end position="396"/>
    </location>
</feature>
<organism evidence="21">
    <name type="scientific">Carbula sinica</name>
    <dbReference type="NCBI Taxonomy" id="286704"/>
    <lineage>
        <taxon>Eukaryota</taxon>
        <taxon>Metazoa</taxon>
        <taxon>Ecdysozoa</taxon>
        <taxon>Arthropoda</taxon>
        <taxon>Hexapoda</taxon>
        <taxon>Insecta</taxon>
        <taxon>Pterygota</taxon>
        <taxon>Neoptera</taxon>
        <taxon>Paraneoptera</taxon>
        <taxon>Hemiptera</taxon>
        <taxon>Heteroptera</taxon>
        <taxon>Panheteroptera</taxon>
        <taxon>Pentatomomorpha</taxon>
        <taxon>Pentatomoidea</taxon>
        <taxon>Pentatomidae</taxon>
        <taxon>Pentatominae</taxon>
        <taxon>Carbula</taxon>
    </lineage>
</organism>
<feature type="transmembrane region" description="Helical" evidence="18">
    <location>
        <begin position="488"/>
        <end position="506"/>
    </location>
</feature>
<dbReference type="InterPro" id="IPR001750">
    <property type="entry name" value="ND/Mrp_TM"/>
</dbReference>
<proteinExistence type="predicted"/>
<evidence type="ECO:0000256" key="12">
    <source>
        <dbReference type="ARBA" id="ARBA00023027"/>
    </source>
</evidence>
<feature type="domain" description="NADH:quinone oxidoreductase/Mrp antiporter transmembrane" evidence="19">
    <location>
        <begin position="105"/>
        <end position="381"/>
    </location>
</feature>
<comment type="function">
    <text evidence="1">Core subunit of the mitochondrial membrane respiratory chain NADH dehydrogenase (Complex I) that is believed to belong to the minimal assembly required for catalysis. Complex I functions in the transfer of electrons from NADH to the respiratory chain. The immediate electron acceptor for the enzyme is believed to be ubiquinone.</text>
</comment>
<feature type="transmembrane region" description="Helical" evidence="18">
    <location>
        <begin position="86"/>
        <end position="104"/>
    </location>
</feature>
<keyword evidence="8" id="KW-0999">Mitochondrion inner membrane</keyword>
<dbReference type="GeneID" id="36937894"/>
<dbReference type="PRINTS" id="PR01434">
    <property type="entry name" value="NADHDHGNASE5"/>
</dbReference>
<evidence type="ECO:0000256" key="8">
    <source>
        <dbReference type="ARBA" id="ARBA00022792"/>
    </source>
</evidence>
<evidence type="ECO:0000256" key="18">
    <source>
        <dbReference type="SAM" id="Phobius"/>
    </source>
</evidence>
<feature type="transmembrane region" description="Helical" evidence="18">
    <location>
        <begin position="7"/>
        <end position="27"/>
    </location>
</feature>
<keyword evidence="12" id="KW-0520">NAD</keyword>
<keyword evidence="7 18" id="KW-0812">Transmembrane</keyword>
<reference evidence="21" key="1">
    <citation type="thesis" date="2017" institute="China Agricultural University">
        <title>Studies on the comparative mitochondrial genomics and phylogeny of Heteroptera (Insecta: Hemiptera).</title>
        <authorList>
            <person name="Jiang P."/>
        </authorList>
    </citation>
    <scope>NUCLEOTIDE SEQUENCE</scope>
</reference>
<evidence type="ECO:0000256" key="1">
    <source>
        <dbReference type="ARBA" id="ARBA00003257"/>
    </source>
</evidence>
<feature type="transmembrane region" description="Helical" evidence="18">
    <location>
        <begin position="55"/>
        <end position="74"/>
    </location>
</feature>
<keyword evidence="13" id="KW-0830">Ubiquinone</keyword>
<geneLocation type="mitochondrion" evidence="21"/>
<sequence>MFNYYKFWSFILFMFGLSFVVMGYNYLMNFYSLFLDWEVVTLNSTYLSMSIYLDWMSLLFMSSVLFISSMVIFYSSSYMMFDLFKLRFLYIVLLFVMSMMFLIISPNMVSILLGWDGLGLVSYCLVIYYQNYKSYNAGMLTILSNRIGDVAILISIAWLFNLGSWNYIYYLSFFDNKISLWLMSLVILAAFTKSAQIPFSSWLPAAMAAPTPVSALVHSSTLVTAGVYLLIRFSELMIFFNMSYFLLISCLTMFMSGLAANFEYDLKKIIALSTLSQLGLMMSLLFMGYSVTSYFHMLTHAFFKALMFLCAGLIIHCMNDSQDVRHMGGLIYCIPFTCTCFCISNLSLCGFPFLSGFYSKDMGLEQMGFYYYNLYIYLLFYLSIGLTVCYSLRLIYFCFGNYNGLFSLSCYEEDFSMMFSLIFLTIMSVMGGSMLMWSVFSFSDFLCFPLYLKLMPLVFITLGAWLGYSLSLLNIYDSIYGIAYNYMVELLGCMWFMPSFSTYMIYNKGMYYSKMSSSFMDFGWGEFLISNSLPSLLTYISSFYSFYQLNNFSIYLISFLFMIFFLCLV</sequence>
<gene>
    <name evidence="21" type="primary">ND5</name>
</gene>
<dbReference type="EMBL" id="KY069964">
    <property type="protein sequence ID" value="AVZ00824.1"/>
    <property type="molecule type" value="Genomic_DNA"/>
</dbReference>
<evidence type="ECO:0000256" key="6">
    <source>
        <dbReference type="ARBA" id="ARBA00022660"/>
    </source>
</evidence>
<dbReference type="Pfam" id="PF06455">
    <property type="entry name" value="NADH5_C"/>
    <property type="match status" value="1"/>
</dbReference>
<dbReference type="InterPro" id="IPR003945">
    <property type="entry name" value="NU5C-like"/>
</dbReference>
<evidence type="ECO:0000256" key="15">
    <source>
        <dbReference type="ARBA" id="ARBA00023136"/>
    </source>
</evidence>
<feature type="transmembrane region" description="Helical" evidence="18">
    <location>
        <begin position="552"/>
        <end position="568"/>
    </location>
</feature>
<evidence type="ECO:0000256" key="17">
    <source>
        <dbReference type="ARBA" id="ARBA00049551"/>
    </source>
</evidence>
<keyword evidence="5" id="KW-0813">Transport</keyword>
<feature type="transmembrane region" description="Helical" evidence="18">
    <location>
        <begin position="330"/>
        <end position="354"/>
    </location>
</feature>
<dbReference type="PANTHER" id="PTHR42829">
    <property type="entry name" value="NADH-UBIQUINONE OXIDOREDUCTASE CHAIN 5"/>
    <property type="match status" value="1"/>
</dbReference>
<evidence type="ECO:0000256" key="5">
    <source>
        <dbReference type="ARBA" id="ARBA00022448"/>
    </source>
</evidence>
<dbReference type="Pfam" id="PF00361">
    <property type="entry name" value="Proton_antipo_M"/>
    <property type="match status" value="1"/>
</dbReference>
<protein>
    <recommendedName>
        <fullName evidence="4">NADH-ubiquinone oxidoreductase chain 5</fullName>
        <ecNumber evidence="3">7.1.1.2</ecNumber>
    </recommendedName>
    <alternativeName>
        <fullName evidence="16">NADH dehydrogenase subunit 5</fullName>
    </alternativeName>
</protein>
<keyword evidence="10" id="KW-0249">Electron transport</keyword>
<dbReference type="RefSeq" id="YP_009485689.1">
    <property type="nucleotide sequence ID" value="NC_037741.1"/>
</dbReference>
<feature type="transmembrane region" description="Helical" evidence="18">
    <location>
        <begin position="454"/>
        <end position="476"/>
    </location>
</feature>
<evidence type="ECO:0000259" key="19">
    <source>
        <dbReference type="Pfam" id="PF00361"/>
    </source>
</evidence>
<feature type="transmembrane region" description="Helical" evidence="18">
    <location>
        <begin position="417"/>
        <end position="442"/>
    </location>
</feature>
<dbReference type="InterPro" id="IPR010934">
    <property type="entry name" value="NADH_DH_su5_C"/>
</dbReference>
<dbReference type="PANTHER" id="PTHR42829:SF2">
    <property type="entry name" value="NADH-UBIQUINONE OXIDOREDUCTASE CHAIN 5"/>
    <property type="match status" value="1"/>
</dbReference>
<evidence type="ECO:0000259" key="20">
    <source>
        <dbReference type="Pfam" id="PF06455"/>
    </source>
</evidence>
<evidence type="ECO:0000256" key="7">
    <source>
        <dbReference type="ARBA" id="ARBA00022692"/>
    </source>
</evidence>
<name>A0A343W8Y4_9HEMI</name>
<feature type="transmembrane region" description="Helical" evidence="18">
    <location>
        <begin position="237"/>
        <end position="262"/>
    </location>
</feature>
<comment type="subcellular location">
    <subcellularLocation>
        <location evidence="2">Mitochondrion inner membrane</location>
        <topology evidence="2">Multi-pass membrane protein</topology>
    </subcellularLocation>
</comment>
<evidence type="ECO:0000256" key="14">
    <source>
        <dbReference type="ARBA" id="ARBA00023128"/>
    </source>
</evidence>
<dbReference type="CTD" id="4540"/>
<evidence type="ECO:0000256" key="4">
    <source>
        <dbReference type="ARBA" id="ARBA00021096"/>
    </source>
</evidence>
<evidence type="ECO:0000256" key="13">
    <source>
        <dbReference type="ARBA" id="ARBA00023075"/>
    </source>
</evidence>
<evidence type="ECO:0000313" key="21">
    <source>
        <dbReference type="EMBL" id="AVZ00824.1"/>
    </source>
</evidence>
<evidence type="ECO:0000256" key="9">
    <source>
        <dbReference type="ARBA" id="ARBA00022967"/>
    </source>
</evidence>